<feature type="non-terminal residue" evidence="5">
    <location>
        <position position="79"/>
    </location>
</feature>
<keyword evidence="3" id="KW-0788">Thiol protease</keyword>
<evidence type="ECO:0000256" key="3">
    <source>
        <dbReference type="ARBA" id="ARBA00022807"/>
    </source>
</evidence>
<name>A0A1A8A783_NOTFU</name>
<keyword evidence="3" id="KW-0378">Hydrolase</keyword>
<evidence type="ECO:0000313" key="5">
    <source>
        <dbReference type="EMBL" id="SBP50371.1"/>
    </source>
</evidence>
<dbReference type="GO" id="GO:0008234">
    <property type="term" value="F:cysteine-type peptidase activity"/>
    <property type="evidence" value="ECO:0007669"/>
    <property type="project" value="UniProtKB-KW"/>
</dbReference>
<dbReference type="GO" id="GO:0006508">
    <property type="term" value="P:proteolysis"/>
    <property type="evidence" value="ECO:0007669"/>
    <property type="project" value="UniProtKB-KW"/>
</dbReference>
<sequence>VVFVSDVSTKDFHFNPISRDVSQVLSKRLNVKSAMVDESSRVIGELGVPCMNKSIVADGNCFFRALSQAVYSTQEYHRK</sequence>
<dbReference type="AlphaFoldDB" id="A0A1A8A783"/>
<dbReference type="PROSITE" id="PS50802">
    <property type="entry name" value="OTU"/>
    <property type="match status" value="1"/>
</dbReference>
<gene>
    <name evidence="5" type="primary">Nfu_g_1_023923</name>
</gene>
<dbReference type="Gene3D" id="3.90.70.80">
    <property type="match status" value="1"/>
</dbReference>
<evidence type="ECO:0000256" key="1">
    <source>
        <dbReference type="ARBA" id="ARBA00022670"/>
    </source>
</evidence>
<feature type="domain" description="OTU" evidence="4">
    <location>
        <begin position="50"/>
        <end position="79"/>
    </location>
</feature>
<keyword evidence="1" id="KW-0645">Protease</keyword>
<organism evidence="5">
    <name type="scientific">Nothobranchius furzeri</name>
    <name type="common">Turquoise killifish</name>
    <dbReference type="NCBI Taxonomy" id="105023"/>
    <lineage>
        <taxon>Eukaryota</taxon>
        <taxon>Metazoa</taxon>
        <taxon>Chordata</taxon>
        <taxon>Craniata</taxon>
        <taxon>Vertebrata</taxon>
        <taxon>Euteleostomi</taxon>
        <taxon>Actinopterygii</taxon>
        <taxon>Neopterygii</taxon>
        <taxon>Teleostei</taxon>
        <taxon>Neoteleostei</taxon>
        <taxon>Acanthomorphata</taxon>
        <taxon>Ovalentaria</taxon>
        <taxon>Atherinomorphae</taxon>
        <taxon>Cyprinodontiformes</taxon>
        <taxon>Nothobranchiidae</taxon>
        <taxon>Nothobranchius</taxon>
    </lineage>
</organism>
<reference evidence="5" key="2">
    <citation type="submission" date="2016-06" db="EMBL/GenBank/DDBJ databases">
        <title>The genome of a short-lived fish provides insights into sex chromosome evolution and the genetic control of aging.</title>
        <authorList>
            <person name="Reichwald K."/>
            <person name="Felder M."/>
            <person name="Petzold A."/>
            <person name="Koch P."/>
            <person name="Groth M."/>
            <person name="Platzer M."/>
        </authorList>
    </citation>
    <scope>NUCLEOTIDE SEQUENCE</scope>
    <source>
        <tissue evidence="5">Brain</tissue>
    </source>
</reference>
<protein>
    <recommendedName>
        <fullName evidence="4">OTU domain-containing protein</fullName>
    </recommendedName>
</protein>
<evidence type="ECO:0000256" key="2">
    <source>
        <dbReference type="ARBA" id="ARBA00022786"/>
    </source>
</evidence>
<proteinExistence type="predicted"/>
<reference evidence="5" key="1">
    <citation type="submission" date="2016-05" db="EMBL/GenBank/DDBJ databases">
        <authorList>
            <person name="Lavstsen T."/>
            <person name="Jespersen J.S."/>
        </authorList>
    </citation>
    <scope>NUCLEOTIDE SEQUENCE</scope>
    <source>
        <tissue evidence="5">Brain</tissue>
    </source>
</reference>
<accession>A0A1A8A783</accession>
<keyword evidence="2" id="KW-0833">Ubl conjugation pathway</keyword>
<dbReference type="EMBL" id="HADY01011886">
    <property type="protein sequence ID" value="SBP50371.1"/>
    <property type="molecule type" value="Transcribed_RNA"/>
</dbReference>
<dbReference type="InterPro" id="IPR003323">
    <property type="entry name" value="OTU_dom"/>
</dbReference>
<feature type="non-terminal residue" evidence="5">
    <location>
        <position position="1"/>
    </location>
</feature>
<evidence type="ECO:0000259" key="4">
    <source>
        <dbReference type="PROSITE" id="PS50802"/>
    </source>
</evidence>